<reference evidence="1" key="1">
    <citation type="submission" date="2021-02" db="EMBL/GenBank/DDBJ databases">
        <authorList>
            <person name="Nowell W R."/>
        </authorList>
    </citation>
    <scope>NUCLEOTIDE SEQUENCE</scope>
</reference>
<dbReference type="EMBL" id="CAJOBD010011369">
    <property type="protein sequence ID" value="CAF4166610.1"/>
    <property type="molecule type" value="Genomic_DNA"/>
</dbReference>
<name>A0A819Z4H6_9BILA</name>
<accession>A0A819Z4H6</accession>
<evidence type="ECO:0000313" key="2">
    <source>
        <dbReference type="Proteomes" id="UP000663836"/>
    </source>
</evidence>
<gene>
    <name evidence="1" type="ORF">JBS370_LOCUS34788</name>
</gene>
<dbReference type="Proteomes" id="UP000663836">
    <property type="component" value="Unassembled WGS sequence"/>
</dbReference>
<evidence type="ECO:0000313" key="1">
    <source>
        <dbReference type="EMBL" id="CAF4166610.1"/>
    </source>
</evidence>
<sequence length="40" mass="4725">MDSDGLLKTQYEIRTKKVCKGLKESVQQKDGKFRTDYQQM</sequence>
<feature type="non-terminal residue" evidence="1">
    <location>
        <position position="40"/>
    </location>
</feature>
<dbReference type="AlphaFoldDB" id="A0A819Z4H6"/>
<comment type="caution">
    <text evidence="1">The sequence shown here is derived from an EMBL/GenBank/DDBJ whole genome shotgun (WGS) entry which is preliminary data.</text>
</comment>
<proteinExistence type="predicted"/>
<organism evidence="1 2">
    <name type="scientific">Rotaria sordida</name>
    <dbReference type="NCBI Taxonomy" id="392033"/>
    <lineage>
        <taxon>Eukaryota</taxon>
        <taxon>Metazoa</taxon>
        <taxon>Spiralia</taxon>
        <taxon>Gnathifera</taxon>
        <taxon>Rotifera</taxon>
        <taxon>Eurotatoria</taxon>
        <taxon>Bdelloidea</taxon>
        <taxon>Philodinida</taxon>
        <taxon>Philodinidae</taxon>
        <taxon>Rotaria</taxon>
    </lineage>
</organism>
<protein>
    <submittedName>
        <fullName evidence="1">Uncharacterized protein</fullName>
    </submittedName>
</protein>
<feature type="non-terminal residue" evidence="1">
    <location>
        <position position="1"/>
    </location>
</feature>